<gene>
    <name evidence="3" type="ORF">O181_100632</name>
</gene>
<name>A0A9Q3PHP9_9BASI</name>
<comment type="caution">
    <text evidence="3">The sequence shown here is derived from an EMBL/GenBank/DDBJ whole genome shotgun (WGS) entry which is preliminary data.</text>
</comment>
<evidence type="ECO:0000256" key="1">
    <source>
        <dbReference type="SAM" id="MobiDB-lite"/>
    </source>
</evidence>
<protein>
    <recommendedName>
        <fullName evidence="2">No apical meristem-associated C-terminal domain-containing protein</fullName>
    </recommendedName>
</protein>
<proteinExistence type="predicted"/>
<dbReference type="PANTHER" id="PTHR45125:SF3">
    <property type="entry name" value="NO-APICAL-MERISTEM-ASSOCIATED CARBOXY-TERMINAL DOMAIN PROTEIN"/>
    <property type="match status" value="1"/>
</dbReference>
<dbReference type="AlphaFoldDB" id="A0A9Q3PHP9"/>
<sequence>MEDIKLCKSWIEISEDPLTGTDQTNSTFLTRVSEKFQQEIPHTQRTSVSLKSRWNGLQHSINKFTGFIQHMQRLNQSDTKVQDQIAKAINLFVELYKKPFINMSAYNNLSNAPKWNHHMQDLEKSTSKRNRTPKQDISSSSTSVESDFPQLGQNCLKILLAQSKATQSKITTDSQKRLANTSEKQSEALAEKSEALKTISKYVIMSKEIEKMA</sequence>
<keyword evidence="4" id="KW-1185">Reference proteome</keyword>
<feature type="region of interest" description="Disordered" evidence="1">
    <location>
        <begin position="170"/>
        <end position="191"/>
    </location>
</feature>
<evidence type="ECO:0000259" key="2">
    <source>
        <dbReference type="Pfam" id="PF14303"/>
    </source>
</evidence>
<feature type="domain" description="No apical meristem-associated C-terminal" evidence="2">
    <location>
        <begin position="98"/>
        <end position="146"/>
    </location>
</feature>
<dbReference type="Proteomes" id="UP000765509">
    <property type="component" value="Unassembled WGS sequence"/>
</dbReference>
<evidence type="ECO:0000313" key="3">
    <source>
        <dbReference type="EMBL" id="MBW0560917.1"/>
    </source>
</evidence>
<evidence type="ECO:0000313" key="4">
    <source>
        <dbReference type="Proteomes" id="UP000765509"/>
    </source>
</evidence>
<feature type="region of interest" description="Disordered" evidence="1">
    <location>
        <begin position="123"/>
        <end position="147"/>
    </location>
</feature>
<dbReference type="PANTHER" id="PTHR45125">
    <property type="entry name" value="F21J9.4-RELATED"/>
    <property type="match status" value="1"/>
</dbReference>
<dbReference type="InterPro" id="IPR029466">
    <property type="entry name" value="NAM-associated_C"/>
</dbReference>
<feature type="compositionally biased region" description="Polar residues" evidence="1">
    <location>
        <begin position="170"/>
        <end position="183"/>
    </location>
</feature>
<dbReference type="OrthoDB" id="2507178at2759"/>
<dbReference type="EMBL" id="AVOT02070232">
    <property type="protein sequence ID" value="MBW0560917.1"/>
    <property type="molecule type" value="Genomic_DNA"/>
</dbReference>
<dbReference type="Pfam" id="PF14303">
    <property type="entry name" value="NAM-associated"/>
    <property type="match status" value="1"/>
</dbReference>
<accession>A0A9Q3PHP9</accession>
<organism evidence="3 4">
    <name type="scientific">Austropuccinia psidii MF-1</name>
    <dbReference type="NCBI Taxonomy" id="1389203"/>
    <lineage>
        <taxon>Eukaryota</taxon>
        <taxon>Fungi</taxon>
        <taxon>Dikarya</taxon>
        <taxon>Basidiomycota</taxon>
        <taxon>Pucciniomycotina</taxon>
        <taxon>Pucciniomycetes</taxon>
        <taxon>Pucciniales</taxon>
        <taxon>Sphaerophragmiaceae</taxon>
        <taxon>Austropuccinia</taxon>
    </lineage>
</organism>
<reference evidence="3" key="1">
    <citation type="submission" date="2021-03" db="EMBL/GenBank/DDBJ databases">
        <title>Draft genome sequence of rust myrtle Austropuccinia psidii MF-1, a brazilian biotype.</title>
        <authorList>
            <person name="Quecine M.C."/>
            <person name="Pachon D.M.R."/>
            <person name="Bonatelli M.L."/>
            <person name="Correr F.H."/>
            <person name="Franceschini L.M."/>
            <person name="Leite T.F."/>
            <person name="Margarido G.R.A."/>
            <person name="Almeida C.A."/>
            <person name="Ferrarezi J.A."/>
            <person name="Labate C.A."/>
        </authorList>
    </citation>
    <scope>NUCLEOTIDE SEQUENCE</scope>
    <source>
        <strain evidence="3">MF-1</strain>
    </source>
</reference>